<dbReference type="GO" id="GO:0003677">
    <property type="term" value="F:DNA binding"/>
    <property type="evidence" value="ECO:0007669"/>
    <property type="project" value="InterPro"/>
</dbReference>
<protein>
    <recommendedName>
        <fullName evidence="6">Chemotaxis protein CheY</fullName>
    </recommendedName>
</protein>
<dbReference type="Pfam" id="PF04397">
    <property type="entry name" value="LytTR"/>
    <property type="match status" value="1"/>
</dbReference>
<dbReference type="SUPFAM" id="SSF52172">
    <property type="entry name" value="CheY-like"/>
    <property type="match status" value="1"/>
</dbReference>
<feature type="modified residue" description="4-aspartylphosphate" evidence="1">
    <location>
        <position position="53"/>
    </location>
</feature>
<dbReference type="InterPro" id="IPR011006">
    <property type="entry name" value="CheY-like_superfamily"/>
</dbReference>
<dbReference type="EMBL" id="JSVC01000004">
    <property type="protein sequence ID" value="KIC95872.1"/>
    <property type="molecule type" value="Genomic_DNA"/>
</dbReference>
<name>A0A0C1L6W1_9BACT</name>
<dbReference type="Gene3D" id="3.40.50.2300">
    <property type="match status" value="1"/>
</dbReference>
<feature type="domain" description="HTH LytTR-type" evidence="3">
    <location>
        <begin position="134"/>
        <end position="204"/>
    </location>
</feature>
<dbReference type="InterPro" id="IPR007492">
    <property type="entry name" value="LytTR_DNA-bd_dom"/>
</dbReference>
<dbReference type="PANTHER" id="PTHR37299">
    <property type="entry name" value="TRANSCRIPTIONAL REGULATOR-RELATED"/>
    <property type="match status" value="1"/>
</dbReference>
<feature type="domain" description="Response regulatory" evidence="2">
    <location>
        <begin position="2"/>
        <end position="113"/>
    </location>
</feature>
<dbReference type="PANTHER" id="PTHR37299:SF1">
    <property type="entry name" value="STAGE 0 SPORULATION PROTEIN A HOMOLOG"/>
    <property type="match status" value="1"/>
</dbReference>
<keyword evidence="5" id="KW-1185">Reference proteome</keyword>
<dbReference type="Gene3D" id="2.40.50.1020">
    <property type="entry name" value="LytTr DNA-binding domain"/>
    <property type="match status" value="1"/>
</dbReference>
<dbReference type="Pfam" id="PF00072">
    <property type="entry name" value="Response_reg"/>
    <property type="match status" value="1"/>
</dbReference>
<dbReference type="Proteomes" id="UP000031408">
    <property type="component" value="Unassembled WGS sequence"/>
</dbReference>
<sequence length="233" mass="26446">MNCLVVDDEPLAREIIETYLSKIPGWQVAASCINAIEAYEAMMRTPVDVIFLDIQMPIISGIDFLRTLKQPPLVVFTTAYAEHAVTGFDLHAVDYLVKPISFERFFQATQKVMERLQIKAPPAPLPPADIPTYFFIKLEGRLVKVIYDEVLYMEAQRDFTTIHLANKKLLAGMHLKAIEDMLSPPNILRVHRSYIVNLDAIRAINGNVLEIAGIEIPIGDHYKESLWRQLGIK</sequence>
<dbReference type="SMART" id="SM00850">
    <property type="entry name" value="LytTR"/>
    <property type="match status" value="1"/>
</dbReference>
<dbReference type="PROSITE" id="PS50930">
    <property type="entry name" value="HTH_LYTTR"/>
    <property type="match status" value="1"/>
</dbReference>
<dbReference type="PROSITE" id="PS50110">
    <property type="entry name" value="RESPONSE_REGULATORY"/>
    <property type="match status" value="1"/>
</dbReference>
<dbReference type="InterPro" id="IPR001789">
    <property type="entry name" value="Sig_transdc_resp-reg_receiver"/>
</dbReference>
<organism evidence="4 5">
    <name type="scientific">Flavihumibacter solisilvae</name>
    <dbReference type="NCBI Taxonomy" id="1349421"/>
    <lineage>
        <taxon>Bacteria</taxon>
        <taxon>Pseudomonadati</taxon>
        <taxon>Bacteroidota</taxon>
        <taxon>Chitinophagia</taxon>
        <taxon>Chitinophagales</taxon>
        <taxon>Chitinophagaceae</taxon>
        <taxon>Flavihumibacter</taxon>
    </lineage>
</organism>
<keyword evidence="1" id="KW-0597">Phosphoprotein</keyword>
<evidence type="ECO:0000256" key="1">
    <source>
        <dbReference type="PROSITE-ProRule" id="PRU00169"/>
    </source>
</evidence>
<gene>
    <name evidence="4" type="ORF">OI18_03730</name>
</gene>
<dbReference type="InterPro" id="IPR046947">
    <property type="entry name" value="LytR-like"/>
</dbReference>
<evidence type="ECO:0000313" key="5">
    <source>
        <dbReference type="Proteomes" id="UP000031408"/>
    </source>
</evidence>
<evidence type="ECO:0000259" key="3">
    <source>
        <dbReference type="PROSITE" id="PS50930"/>
    </source>
</evidence>
<dbReference type="AlphaFoldDB" id="A0A0C1L6W1"/>
<evidence type="ECO:0008006" key="6">
    <source>
        <dbReference type="Google" id="ProtNLM"/>
    </source>
</evidence>
<dbReference type="SMART" id="SM00448">
    <property type="entry name" value="REC"/>
    <property type="match status" value="1"/>
</dbReference>
<reference evidence="4 5" key="1">
    <citation type="submission" date="2014-11" db="EMBL/GenBank/DDBJ databases">
        <title>Genome sequence of Flavihumibacter solisilvae 3-3.</title>
        <authorList>
            <person name="Zhou G."/>
            <person name="Li M."/>
            <person name="Wang G."/>
        </authorList>
    </citation>
    <scope>NUCLEOTIDE SEQUENCE [LARGE SCALE GENOMIC DNA]</scope>
    <source>
        <strain evidence="4 5">3-3</strain>
    </source>
</reference>
<evidence type="ECO:0000259" key="2">
    <source>
        <dbReference type="PROSITE" id="PS50110"/>
    </source>
</evidence>
<dbReference type="GO" id="GO:0000156">
    <property type="term" value="F:phosphorelay response regulator activity"/>
    <property type="evidence" value="ECO:0007669"/>
    <property type="project" value="InterPro"/>
</dbReference>
<comment type="caution">
    <text evidence="4">The sequence shown here is derived from an EMBL/GenBank/DDBJ whole genome shotgun (WGS) entry which is preliminary data.</text>
</comment>
<accession>A0A0C1L6W1</accession>
<evidence type="ECO:0000313" key="4">
    <source>
        <dbReference type="EMBL" id="KIC95872.1"/>
    </source>
</evidence>
<dbReference type="STRING" id="1349421.OI18_03730"/>
<proteinExistence type="predicted"/>